<organism evidence="7 8">
    <name type="scientific">Owenia fusiformis</name>
    <name type="common">Polychaete worm</name>
    <dbReference type="NCBI Taxonomy" id="6347"/>
    <lineage>
        <taxon>Eukaryota</taxon>
        <taxon>Metazoa</taxon>
        <taxon>Spiralia</taxon>
        <taxon>Lophotrochozoa</taxon>
        <taxon>Annelida</taxon>
        <taxon>Polychaeta</taxon>
        <taxon>Sedentaria</taxon>
        <taxon>Canalipalpata</taxon>
        <taxon>Sabellida</taxon>
        <taxon>Oweniida</taxon>
        <taxon>Oweniidae</taxon>
        <taxon>Owenia</taxon>
    </lineage>
</organism>
<keyword evidence="3 5" id="KW-1133">Transmembrane helix</keyword>
<accession>A0A8S4PTM4</accession>
<evidence type="ECO:0000313" key="8">
    <source>
        <dbReference type="Proteomes" id="UP000749559"/>
    </source>
</evidence>
<feature type="transmembrane region" description="Helical" evidence="5">
    <location>
        <begin position="140"/>
        <end position="169"/>
    </location>
</feature>
<comment type="caution">
    <text evidence="7">The sequence shown here is derived from an EMBL/GenBank/DDBJ whole genome shotgun (WGS) entry which is preliminary data.</text>
</comment>
<dbReference type="InterPro" id="IPR052954">
    <property type="entry name" value="GPCR-Ligand_Int"/>
</dbReference>
<feature type="transmembrane region" description="Helical" evidence="5">
    <location>
        <begin position="296"/>
        <end position="318"/>
    </location>
</feature>
<feature type="transmembrane region" description="Helical" evidence="5">
    <location>
        <begin position="338"/>
        <end position="358"/>
    </location>
</feature>
<evidence type="ECO:0000259" key="6">
    <source>
        <dbReference type="PROSITE" id="PS50262"/>
    </source>
</evidence>
<dbReference type="PANTHER" id="PTHR46641">
    <property type="entry name" value="FMRFAMIDE RECEPTOR-RELATED"/>
    <property type="match status" value="1"/>
</dbReference>
<feature type="domain" description="G-protein coupled receptors family 1 profile" evidence="6">
    <location>
        <begin position="71"/>
        <end position="355"/>
    </location>
</feature>
<feature type="transmembrane region" description="Helical" evidence="5">
    <location>
        <begin position="90"/>
        <end position="112"/>
    </location>
</feature>
<dbReference type="InterPro" id="IPR000276">
    <property type="entry name" value="GPCR_Rhodpsn"/>
</dbReference>
<keyword evidence="8" id="KW-1185">Reference proteome</keyword>
<gene>
    <name evidence="7" type="ORF">OFUS_LOCUS21779</name>
</gene>
<feature type="transmembrane region" description="Helical" evidence="5">
    <location>
        <begin position="54"/>
        <end position="78"/>
    </location>
</feature>
<dbReference type="Proteomes" id="UP000749559">
    <property type="component" value="Unassembled WGS sequence"/>
</dbReference>
<protein>
    <recommendedName>
        <fullName evidence="6">G-protein coupled receptors family 1 profile domain-containing protein</fullName>
    </recommendedName>
</protein>
<feature type="transmembrane region" description="Helical" evidence="5">
    <location>
        <begin position="243"/>
        <end position="265"/>
    </location>
</feature>
<keyword evidence="2 5" id="KW-0812">Transmembrane</keyword>
<dbReference type="PROSITE" id="PS50262">
    <property type="entry name" value="G_PROTEIN_RECEP_F1_2"/>
    <property type="match status" value="1"/>
</dbReference>
<sequence length="404" mass="46528">MDAPPVNSSHTKTWPPWNSSDLLTIAPNVSNTSSLFMDNVCDQSFWETRLQVEFYVRGVIIPIICFVGLIGSFLNLIILTRPNMVNPINMFLLGLDIADIGVLFILGIYYTYFYSSQKWILIESNSTEWLTTVPLWPWRVFWAVAVIPANFFATVSNTHALGVSVFRYIAVRFPVKAHNCCSNNSAKKIIIAIYIWGLLLNSPDFFQKSMMEGSIGNFTFNYMGYSKLFHNRVFNMIYYPVRVIFNILIPWFACLLLSILLITTLRRRMAATDRRRSVAALVKNTLRSKRKDKITVTLLAVNLSFLICQFPAAVWGMLTWLVENRDMFYCHSFQIARAFIDLLGVLNFATNFFLYAITHKDFRQTFSRVFGLQKLKTGLFASRKNNKALYSEIRTNNTTRQTNV</sequence>
<dbReference type="PRINTS" id="PR00237">
    <property type="entry name" value="GPCRRHODOPSN"/>
</dbReference>
<dbReference type="InterPro" id="IPR019427">
    <property type="entry name" value="7TM_GPCR_serpentine_rcpt_Srw"/>
</dbReference>
<dbReference type="GO" id="GO:0016020">
    <property type="term" value="C:membrane"/>
    <property type="evidence" value="ECO:0007669"/>
    <property type="project" value="UniProtKB-SubCell"/>
</dbReference>
<evidence type="ECO:0000256" key="4">
    <source>
        <dbReference type="ARBA" id="ARBA00023136"/>
    </source>
</evidence>
<dbReference type="GO" id="GO:0008528">
    <property type="term" value="F:G protein-coupled peptide receptor activity"/>
    <property type="evidence" value="ECO:0007669"/>
    <property type="project" value="InterPro"/>
</dbReference>
<dbReference type="SUPFAM" id="SSF81321">
    <property type="entry name" value="Family A G protein-coupled receptor-like"/>
    <property type="match status" value="1"/>
</dbReference>
<reference evidence="7" key="1">
    <citation type="submission" date="2022-03" db="EMBL/GenBank/DDBJ databases">
        <authorList>
            <person name="Martin C."/>
        </authorList>
    </citation>
    <scope>NUCLEOTIDE SEQUENCE</scope>
</reference>
<proteinExistence type="predicted"/>
<dbReference type="InterPro" id="IPR017452">
    <property type="entry name" value="GPCR_Rhodpsn_7TM"/>
</dbReference>
<evidence type="ECO:0000313" key="7">
    <source>
        <dbReference type="EMBL" id="CAH1797507.1"/>
    </source>
</evidence>
<comment type="subcellular location">
    <subcellularLocation>
        <location evidence="1">Membrane</location>
    </subcellularLocation>
</comment>
<evidence type="ECO:0000256" key="3">
    <source>
        <dbReference type="ARBA" id="ARBA00022989"/>
    </source>
</evidence>
<dbReference type="CDD" id="cd14978">
    <property type="entry name" value="7tmA_FMRFamide_R-like"/>
    <property type="match status" value="1"/>
</dbReference>
<evidence type="ECO:0000256" key="5">
    <source>
        <dbReference type="SAM" id="Phobius"/>
    </source>
</evidence>
<dbReference type="EMBL" id="CAIIXF020000010">
    <property type="protein sequence ID" value="CAH1797507.1"/>
    <property type="molecule type" value="Genomic_DNA"/>
</dbReference>
<name>A0A8S4PTM4_OWEFU</name>
<evidence type="ECO:0000256" key="2">
    <source>
        <dbReference type="ARBA" id="ARBA00022692"/>
    </source>
</evidence>
<dbReference type="AlphaFoldDB" id="A0A8S4PTM4"/>
<dbReference type="Gene3D" id="1.20.1070.10">
    <property type="entry name" value="Rhodopsin 7-helix transmembrane proteins"/>
    <property type="match status" value="1"/>
</dbReference>
<dbReference type="OrthoDB" id="10033446at2759"/>
<feature type="transmembrane region" description="Helical" evidence="5">
    <location>
        <begin position="189"/>
        <end position="206"/>
    </location>
</feature>
<dbReference type="Pfam" id="PF10324">
    <property type="entry name" value="7TM_GPCR_Srw"/>
    <property type="match status" value="1"/>
</dbReference>
<evidence type="ECO:0000256" key="1">
    <source>
        <dbReference type="ARBA" id="ARBA00004370"/>
    </source>
</evidence>
<dbReference type="PANTHER" id="PTHR46641:SF2">
    <property type="entry name" value="FMRFAMIDE RECEPTOR"/>
    <property type="match status" value="1"/>
</dbReference>
<keyword evidence="4 5" id="KW-0472">Membrane</keyword>